<evidence type="ECO:0000259" key="1">
    <source>
        <dbReference type="Pfam" id="PF09722"/>
    </source>
</evidence>
<sequence>MKKNTTEDKTMLQEFLTSPKALARLQHLPLQQRIQFVQTGISKVQLTAVKKILHFDYDLLSRLLLITNRSLHLKKEHDLFSTSVSDRIMAVLELYSFGYEVMGGYADFHEWMKQPSEKLLAQCPLDLITTHPGLLAVRNALTDIQFGHP</sequence>
<dbReference type="OrthoDB" id="5770459at2"/>
<protein>
    <submittedName>
        <fullName evidence="2">DUF2384 domain-containing protein</fullName>
    </submittedName>
</protein>
<dbReference type="Proteomes" id="UP000279089">
    <property type="component" value="Unassembled WGS sequence"/>
</dbReference>
<accession>A0A3N4MCW7</accession>
<dbReference type="RefSeq" id="WP_120516423.1">
    <property type="nucleotide sequence ID" value="NZ_QXZY01000006.1"/>
</dbReference>
<dbReference type="Pfam" id="PF09722">
    <property type="entry name" value="Xre_MbcA_ParS_C"/>
    <property type="match status" value="1"/>
</dbReference>
<organism evidence="2 3">
    <name type="scientific">Chitinophaga barathri</name>
    <dbReference type="NCBI Taxonomy" id="1647451"/>
    <lineage>
        <taxon>Bacteria</taxon>
        <taxon>Pseudomonadati</taxon>
        <taxon>Bacteroidota</taxon>
        <taxon>Chitinophagia</taxon>
        <taxon>Chitinophagales</taxon>
        <taxon>Chitinophagaceae</taxon>
        <taxon>Chitinophaga</taxon>
    </lineage>
</organism>
<proteinExistence type="predicted"/>
<keyword evidence="3" id="KW-1185">Reference proteome</keyword>
<dbReference type="AlphaFoldDB" id="A0A3N4MCW7"/>
<name>A0A3N4MCW7_9BACT</name>
<feature type="domain" description="Antitoxin Xre/MbcA/ParS-like toxin-binding" evidence="1">
    <location>
        <begin position="99"/>
        <end position="147"/>
    </location>
</feature>
<gene>
    <name evidence="2" type="ORF">EG028_11400</name>
</gene>
<comment type="caution">
    <text evidence="2">The sequence shown here is derived from an EMBL/GenBank/DDBJ whole genome shotgun (WGS) entry which is preliminary data.</text>
</comment>
<dbReference type="InterPro" id="IPR024467">
    <property type="entry name" value="Xre/MbcA/ParS-like_toxin-bd"/>
</dbReference>
<evidence type="ECO:0000313" key="2">
    <source>
        <dbReference type="EMBL" id="RPD41275.1"/>
    </source>
</evidence>
<evidence type="ECO:0000313" key="3">
    <source>
        <dbReference type="Proteomes" id="UP000279089"/>
    </source>
</evidence>
<reference evidence="3" key="1">
    <citation type="submission" date="2018-11" db="EMBL/GenBank/DDBJ databases">
        <title>Chitinophaga lutea sp.nov., isolate from arsenic contaminated soil.</title>
        <authorList>
            <person name="Zong Y."/>
        </authorList>
    </citation>
    <scope>NUCLEOTIDE SEQUENCE [LARGE SCALE GENOMIC DNA]</scope>
    <source>
        <strain evidence="3">YLT18</strain>
    </source>
</reference>
<dbReference type="EMBL" id="RMBX01000005">
    <property type="protein sequence ID" value="RPD41275.1"/>
    <property type="molecule type" value="Genomic_DNA"/>
</dbReference>